<sequence>MSLSFSDYSTRLSSALLAANPENINTLCDHLLAAWKEKRQLFLCGNGGSAGNAVHIANDMIYGIDRKTGKGLRAHALPANTAILTCLANDEGYAEIFAKQLAVYANAGDTLVVLSGSGNSPNILRALEYAKDNGLTSFAILGYDGGKAKDLADYPIHFALDDMQVSEDSQLVVMHYAMQWLAGHARDVNA</sequence>
<comment type="caution">
    <text evidence="2">The sequence shown here is derived from an EMBL/GenBank/DDBJ whole genome shotgun (WGS) entry which is preliminary data.</text>
</comment>
<dbReference type="Gene3D" id="3.40.50.10490">
    <property type="entry name" value="Glucose-6-phosphate isomerase like protein, domain 1"/>
    <property type="match status" value="1"/>
</dbReference>
<dbReference type="PANTHER" id="PTHR30390:SF8">
    <property type="entry name" value="SUGAR ISOMERASE (SIS)"/>
    <property type="match status" value="1"/>
</dbReference>
<protein>
    <submittedName>
        <fullName evidence="2">SIS domain-containing protein</fullName>
    </submittedName>
</protein>
<organism evidence="2 3">
    <name type="scientific">Sneathiella sedimenti</name>
    <dbReference type="NCBI Taxonomy" id="2816034"/>
    <lineage>
        <taxon>Bacteria</taxon>
        <taxon>Pseudomonadati</taxon>
        <taxon>Pseudomonadota</taxon>
        <taxon>Alphaproteobacteria</taxon>
        <taxon>Sneathiellales</taxon>
        <taxon>Sneathiellaceae</taxon>
        <taxon>Sneathiella</taxon>
    </lineage>
</organism>
<dbReference type="InterPro" id="IPR046348">
    <property type="entry name" value="SIS_dom_sf"/>
</dbReference>
<evidence type="ECO:0000313" key="3">
    <source>
        <dbReference type="Proteomes" id="UP000664761"/>
    </source>
</evidence>
<dbReference type="EMBL" id="JAFLNC010000002">
    <property type="protein sequence ID" value="MBO0333325.1"/>
    <property type="molecule type" value="Genomic_DNA"/>
</dbReference>
<name>A0ABS3F4D7_9PROT</name>
<accession>A0ABS3F4D7</accession>
<dbReference type="SUPFAM" id="SSF53697">
    <property type="entry name" value="SIS domain"/>
    <property type="match status" value="1"/>
</dbReference>
<dbReference type="InterPro" id="IPR050099">
    <property type="entry name" value="SIS_GmhA/DiaA_subfam"/>
</dbReference>
<proteinExistence type="predicted"/>
<keyword evidence="3" id="KW-1185">Reference proteome</keyword>
<dbReference type="Pfam" id="PF13580">
    <property type="entry name" value="SIS_2"/>
    <property type="match status" value="1"/>
</dbReference>
<dbReference type="PROSITE" id="PS51464">
    <property type="entry name" value="SIS"/>
    <property type="match status" value="1"/>
</dbReference>
<dbReference type="InterPro" id="IPR001347">
    <property type="entry name" value="SIS_dom"/>
</dbReference>
<feature type="domain" description="SIS" evidence="1">
    <location>
        <begin position="27"/>
        <end position="189"/>
    </location>
</feature>
<dbReference type="PANTHER" id="PTHR30390">
    <property type="entry name" value="SEDOHEPTULOSE 7-PHOSPHATE ISOMERASE / DNAA INITIATOR-ASSOCIATING FACTOR FOR REPLICATION INITIATION"/>
    <property type="match status" value="1"/>
</dbReference>
<dbReference type="Proteomes" id="UP000664761">
    <property type="component" value="Unassembled WGS sequence"/>
</dbReference>
<dbReference type="CDD" id="cd05006">
    <property type="entry name" value="SIS_GmhA"/>
    <property type="match status" value="1"/>
</dbReference>
<evidence type="ECO:0000313" key="2">
    <source>
        <dbReference type="EMBL" id="MBO0333325.1"/>
    </source>
</evidence>
<gene>
    <name evidence="2" type="ORF">J0X12_06860</name>
</gene>
<dbReference type="InterPro" id="IPR035461">
    <property type="entry name" value="GmhA/DiaA"/>
</dbReference>
<reference evidence="2 3" key="1">
    <citation type="submission" date="2021-03" db="EMBL/GenBank/DDBJ databases">
        <title>Sneathiella sp. CAU 1612 isolated from Kang Won-do.</title>
        <authorList>
            <person name="Kim W."/>
        </authorList>
    </citation>
    <scope>NUCLEOTIDE SEQUENCE [LARGE SCALE GENOMIC DNA]</scope>
    <source>
        <strain evidence="2 3">CAU 1612</strain>
    </source>
</reference>
<evidence type="ECO:0000259" key="1">
    <source>
        <dbReference type="PROSITE" id="PS51464"/>
    </source>
</evidence>
<dbReference type="RefSeq" id="WP_207043544.1">
    <property type="nucleotide sequence ID" value="NZ_JAFLNC010000002.1"/>
</dbReference>